<accession>A0A8J6LA43</accession>
<keyword evidence="2" id="KW-1185">Reference proteome</keyword>
<evidence type="ECO:0000313" key="1">
    <source>
        <dbReference type="EMBL" id="KAH0812692.1"/>
    </source>
</evidence>
<reference evidence="1" key="2">
    <citation type="submission" date="2021-08" db="EMBL/GenBank/DDBJ databases">
        <authorList>
            <person name="Eriksson T."/>
        </authorList>
    </citation>
    <scope>NUCLEOTIDE SEQUENCE</scope>
    <source>
        <strain evidence="1">Stoneville</strain>
        <tissue evidence="1">Whole head</tissue>
    </source>
</reference>
<comment type="caution">
    <text evidence="1">The sequence shown here is derived from an EMBL/GenBank/DDBJ whole genome shotgun (WGS) entry which is preliminary data.</text>
</comment>
<name>A0A8J6LA43_TENMO</name>
<dbReference type="AlphaFoldDB" id="A0A8J6LA43"/>
<protein>
    <submittedName>
        <fullName evidence="1">Uncharacterized protein</fullName>
    </submittedName>
</protein>
<reference evidence="1" key="1">
    <citation type="journal article" date="2020" name="J Insects Food Feed">
        <title>The yellow mealworm (Tenebrio molitor) genome: a resource for the emerging insects as food and feed industry.</title>
        <authorList>
            <person name="Eriksson T."/>
            <person name="Andere A."/>
            <person name="Kelstrup H."/>
            <person name="Emery V."/>
            <person name="Picard C."/>
        </authorList>
    </citation>
    <scope>NUCLEOTIDE SEQUENCE</scope>
    <source>
        <strain evidence="1">Stoneville</strain>
        <tissue evidence="1">Whole head</tissue>
    </source>
</reference>
<sequence>MSFRWKNGDVHDVTDLSAGLVFRKLDFGGKAPELMQMAWHALGHTRRQKLLEMARAVSPGDLEFSSYAPISSGSNRSIQTGKTGITPSQRPLFRHPDHDLWRLNNVSDVYISRNRDIKHRCASRRLVSSFCVEVTENPITGTLCLTEVDLEIVDASFRLNAFEQCAKKWDELLGRPESSGRHKGLGWPLCTKWHRLWESVEKFMESPEMRPDFMSPHKNVIKEHKIDEISIFYGPGLISDPPRSTQKMQTNTFLKRLQRSNCHGLIRVPARLKLPHLPVGFSWAFYGRWPPPNLGHIRHAELRQKRGLANGLIKSGGGIEERETGSRHGRDSVNYEASMFIIQPTVMTIISQIRYNVQTPNSVDVFLTGGAIIDKETEAQLRFVHFVNLMSITHAIVFPVFNHDGMCR</sequence>
<organism evidence="1 2">
    <name type="scientific">Tenebrio molitor</name>
    <name type="common">Yellow mealworm beetle</name>
    <dbReference type="NCBI Taxonomy" id="7067"/>
    <lineage>
        <taxon>Eukaryota</taxon>
        <taxon>Metazoa</taxon>
        <taxon>Ecdysozoa</taxon>
        <taxon>Arthropoda</taxon>
        <taxon>Hexapoda</taxon>
        <taxon>Insecta</taxon>
        <taxon>Pterygota</taxon>
        <taxon>Neoptera</taxon>
        <taxon>Endopterygota</taxon>
        <taxon>Coleoptera</taxon>
        <taxon>Polyphaga</taxon>
        <taxon>Cucujiformia</taxon>
        <taxon>Tenebrionidae</taxon>
        <taxon>Tenebrio</taxon>
    </lineage>
</organism>
<gene>
    <name evidence="1" type="ORF">GEV33_010100</name>
</gene>
<proteinExistence type="predicted"/>
<evidence type="ECO:0000313" key="2">
    <source>
        <dbReference type="Proteomes" id="UP000719412"/>
    </source>
</evidence>
<dbReference type="Proteomes" id="UP000719412">
    <property type="component" value="Unassembled WGS sequence"/>
</dbReference>
<dbReference type="EMBL" id="JABDTM020025851">
    <property type="protein sequence ID" value="KAH0812692.1"/>
    <property type="molecule type" value="Genomic_DNA"/>
</dbReference>